<evidence type="ECO:0000256" key="1">
    <source>
        <dbReference type="ARBA" id="ARBA00006484"/>
    </source>
</evidence>
<dbReference type="Pfam" id="PF00106">
    <property type="entry name" value="adh_short"/>
    <property type="match status" value="1"/>
</dbReference>
<evidence type="ECO:0000256" key="2">
    <source>
        <dbReference type="ARBA" id="ARBA00023002"/>
    </source>
</evidence>
<keyword evidence="4" id="KW-1185">Reference proteome</keyword>
<name>A0A3E1R6M7_9BURK</name>
<organism evidence="3 4">
    <name type="scientific">Rhodoferax lacus</name>
    <dbReference type="NCBI Taxonomy" id="2184758"/>
    <lineage>
        <taxon>Bacteria</taxon>
        <taxon>Pseudomonadati</taxon>
        <taxon>Pseudomonadota</taxon>
        <taxon>Betaproteobacteria</taxon>
        <taxon>Burkholderiales</taxon>
        <taxon>Comamonadaceae</taxon>
        <taxon>Rhodoferax</taxon>
    </lineage>
</organism>
<dbReference type="InterPro" id="IPR002347">
    <property type="entry name" value="SDR_fam"/>
</dbReference>
<dbReference type="Gene3D" id="3.40.50.720">
    <property type="entry name" value="NAD(P)-binding Rossmann-like Domain"/>
    <property type="match status" value="1"/>
</dbReference>
<dbReference type="AlphaFoldDB" id="A0A3E1R6M7"/>
<dbReference type="InterPro" id="IPR036291">
    <property type="entry name" value="NAD(P)-bd_dom_sf"/>
</dbReference>
<reference evidence="3 4" key="1">
    <citation type="submission" date="2018-05" db="EMBL/GenBank/DDBJ databases">
        <title>Rhodoferax soyangensis sp.nov., isolated from an oligotrophic freshwater lake.</title>
        <authorList>
            <person name="Park M."/>
        </authorList>
    </citation>
    <scope>NUCLEOTIDE SEQUENCE [LARGE SCALE GENOMIC DNA]</scope>
    <source>
        <strain evidence="3 4">IMCC26218</strain>
    </source>
</reference>
<dbReference type="Proteomes" id="UP000260665">
    <property type="component" value="Unassembled WGS sequence"/>
</dbReference>
<sequence>MPVTLVTGSASGIGAATLAALQAAGHTVIGVDLRNADILGDLSNAAGRQAVIAQALERCNGTLDGLVLCAGLGGQTVPTSLIASVNYFGAVELLDALLPALSKGQHPATVVISSVASVHLPWDKNPLAQACEAGDEAQVNAIVTAAAAQGGNLAYAGSKNALTVAVRKRVKPWGAAGVRLNTVAPGATETPLLQAGLQDPRFSEAIKNFVAPIARRAEPSEIAATVAFLMSPAASFVHGIQLYADGGIDAMTRPTQF</sequence>
<proteinExistence type="inferred from homology"/>
<dbReference type="PANTHER" id="PTHR24321:SF8">
    <property type="entry name" value="ESTRADIOL 17-BETA-DEHYDROGENASE 8-RELATED"/>
    <property type="match status" value="1"/>
</dbReference>
<dbReference type="RefSeq" id="WP_117180066.1">
    <property type="nucleotide sequence ID" value="NZ_QFZK01000025.1"/>
</dbReference>
<keyword evidence="2" id="KW-0560">Oxidoreductase</keyword>
<gene>
    <name evidence="3" type="ORF">DIC66_20585</name>
</gene>
<protein>
    <submittedName>
        <fullName evidence="3">3-alpha-hydroxysteroid dehydrogenase</fullName>
    </submittedName>
</protein>
<dbReference type="EMBL" id="QFZK01000025">
    <property type="protein sequence ID" value="RFO94967.1"/>
    <property type="molecule type" value="Genomic_DNA"/>
</dbReference>
<dbReference type="GO" id="GO:0016491">
    <property type="term" value="F:oxidoreductase activity"/>
    <property type="evidence" value="ECO:0007669"/>
    <property type="project" value="UniProtKB-KW"/>
</dbReference>
<dbReference type="PRINTS" id="PR00081">
    <property type="entry name" value="GDHRDH"/>
</dbReference>
<evidence type="ECO:0000313" key="4">
    <source>
        <dbReference type="Proteomes" id="UP000260665"/>
    </source>
</evidence>
<accession>A0A3E1R6M7</accession>
<dbReference type="SUPFAM" id="SSF51735">
    <property type="entry name" value="NAD(P)-binding Rossmann-fold domains"/>
    <property type="match status" value="1"/>
</dbReference>
<comment type="similarity">
    <text evidence="1">Belongs to the short-chain dehydrogenases/reductases (SDR) family.</text>
</comment>
<dbReference type="PANTHER" id="PTHR24321">
    <property type="entry name" value="DEHYDROGENASES, SHORT CHAIN"/>
    <property type="match status" value="1"/>
</dbReference>
<evidence type="ECO:0000313" key="3">
    <source>
        <dbReference type="EMBL" id="RFO94967.1"/>
    </source>
</evidence>
<dbReference type="OrthoDB" id="9786435at2"/>
<dbReference type="Pfam" id="PF13561">
    <property type="entry name" value="adh_short_C2"/>
    <property type="match status" value="1"/>
</dbReference>
<comment type="caution">
    <text evidence="3">The sequence shown here is derived from an EMBL/GenBank/DDBJ whole genome shotgun (WGS) entry which is preliminary data.</text>
</comment>